<sequence length="52" mass="6051">MKKSQLEAFPQKMFASLWITAPKLRQVLDRKLFLRVARKARRPAVAAPLPYL</sequence>
<comment type="caution">
    <text evidence="1">The sequence shown here is derived from an EMBL/GenBank/DDBJ whole genome shotgun (WGS) entry which is preliminary data.</text>
</comment>
<keyword evidence="2" id="KW-1185">Reference proteome</keyword>
<gene>
    <name evidence="1" type="ORF">HHL14_12540</name>
</gene>
<reference evidence="1 2" key="1">
    <citation type="submission" date="2020-04" db="EMBL/GenBank/DDBJ databases">
        <title>Paraburkholderia sp. G-4-1-8 isolated from soil.</title>
        <authorList>
            <person name="Dahal R.H."/>
        </authorList>
    </citation>
    <scope>NUCLEOTIDE SEQUENCE [LARGE SCALE GENOMIC DNA]</scope>
    <source>
        <strain evidence="1 2">G-4-1-8</strain>
    </source>
</reference>
<name>A0A7X9X580_9BURK</name>
<dbReference type="RefSeq" id="WP_169497925.1">
    <property type="nucleotide sequence ID" value="NZ_JABBFZ010000005.1"/>
</dbReference>
<dbReference type="EMBL" id="JABBFZ010000005">
    <property type="protein sequence ID" value="NML31661.1"/>
    <property type="molecule type" value="Genomic_DNA"/>
</dbReference>
<protein>
    <submittedName>
        <fullName evidence="1">Uncharacterized protein</fullName>
    </submittedName>
</protein>
<evidence type="ECO:0000313" key="1">
    <source>
        <dbReference type="EMBL" id="NML31661.1"/>
    </source>
</evidence>
<accession>A0A7X9X580</accession>
<proteinExistence type="predicted"/>
<dbReference type="AlphaFoldDB" id="A0A7X9X580"/>
<organism evidence="1 2">
    <name type="scientific">Paraburkholderia antibiotica</name>
    <dbReference type="NCBI Taxonomy" id="2728839"/>
    <lineage>
        <taxon>Bacteria</taxon>
        <taxon>Pseudomonadati</taxon>
        <taxon>Pseudomonadota</taxon>
        <taxon>Betaproteobacteria</taxon>
        <taxon>Burkholderiales</taxon>
        <taxon>Burkholderiaceae</taxon>
        <taxon>Paraburkholderia</taxon>
    </lineage>
</organism>
<evidence type="ECO:0000313" key="2">
    <source>
        <dbReference type="Proteomes" id="UP000583127"/>
    </source>
</evidence>
<dbReference type="Proteomes" id="UP000583127">
    <property type="component" value="Unassembled WGS sequence"/>
</dbReference>